<evidence type="ECO:0000313" key="1">
    <source>
        <dbReference type="EMBL" id="TDD68451.1"/>
    </source>
</evidence>
<dbReference type="Proteomes" id="UP000295217">
    <property type="component" value="Unassembled WGS sequence"/>
</dbReference>
<dbReference type="AlphaFoldDB" id="A0A4R5A8U5"/>
<dbReference type="OrthoDB" id="4548523at2"/>
<reference evidence="1 2" key="1">
    <citation type="submission" date="2019-02" db="EMBL/GenBank/DDBJ databases">
        <title>Draft genome sequences of novel Actinobacteria.</title>
        <authorList>
            <person name="Sahin N."/>
            <person name="Ay H."/>
            <person name="Saygin H."/>
        </authorList>
    </citation>
    <scope>NUCLEOTIDE SEQUENCE [LARGE SCALE GENOMIC DNA]</scope>
    <source>
        <strain evidence="1 2">8K307</strain>
    </source>
</reference>
<comment type="caution">
    <text evidence="1">The sequence shown here is derived from an EMBL/GenBank/DDBJ whole genome shotgun (WGS) entry which is preliminary data.</text>
</comment>
<dbReference type="Gene3D" id="1.20.120.450">
    <property type="entry name" value="dinb family like domain"/>
    <property type="match status" value="1"/>
</dbReference>
<dbReference type="EMBL" id="SMLB01000020">
    <property type="protein sequence ID" value="TDD68451.1"/>
    <property type="molecule type" value="Genomic_DNA"/>
</dbReference>
<proteinExistence type="predicted"/>
<gene>
    <name evidence="1" type="ORF">E1262_15610</name>
</gene>
<sequence length="185" mass="20834">MDLQDMTVIEESKAGDEVEMLMFALDRARAQFTWKCGGLDVDALSKRLPPSTMTLGGLLKHVALCEDLRIAEYLTGDPMPEPWKQENFEADPEWDWHSAADDTPEELYTLWRASVERSRAAWARVLATGGLDQPSIFTTETGDHPNLRRVLVDAVEHYIRHTGHADLLRENIDGLVGEDPPQPKP</sequence>
<protein>
    <submittedName>
        <fullName evidence="1">DUF664 domain-containing protein</fullName>
    </submittedName>
</protein>
<dbReference type="Pfam" id="PF04978">
    <property type="entry name" value="MST"/>
    <property type="match status" value="1"/>
</dbReference>
<dbReference type="InterPro" id="IPR034660">
    <property type="entry name" value="DinB/YfiT-like"/>
</dbReference>
<dbReference type="InterPro" id="IPR007061">
    <property type="entry name" value="MST-like"/>
</dbReference>
<accession>A0A4R5A8U5</accession>
<dbReference type="SUPFAM" id="SSF109854">
    <property type="entry name" value="DinB/YfiT-like putative metalloenzymes"/>
    <property type="match status" value="1"/>
</dbReference>
<organism evidence="1 2">
    <name type="scientific">Jiangella aurantiaca</name>
    <dbReference type="NCBI Taxonomy" id="2530373"/>
    <lineage>
        <taxon>Bacteria</taxon>
        <taxon>Bacillati</taxon>
        <taxon>Actinomycetota</taxon>
        <taxon>Actinomycetes</taxon>
        <taxon>Jiangellales</taxon>
        <taxon>Jiangellaceae</taxon>
        <taxon>Jiangella</taxon>
    </lineage>
</organism>
<dbReference type="RefSeq" id="WP_132104066.1">
    <property type="nucleotide sequence ID" value="NZ_SMLB01000020.1"/>
</dbReference>
<name>A0A4R5A8U5_9ACTN</name>
<evidence type="ECO:0000313" key="2">
    <source>
        <dbReference type="Proteomes" id="UP000295217"/>
    </source>
</evidence>
<keyword evidence="2" id="KW-1185">Reference proteome</keyword>